<evidence type="ECO:0000313" key="8">
    <source>
        <dbReference type="Proteomes" id="UP001244341"/>
    </source>
</evidence>
<name>A0ABY8TT81_TETOB</name>
<evidence type="ECO:0000256" key="3">
    <source>
        <dbReference type="PROSITE-ProRule" id="PRU10133"/>
    </source>
</evidence>
<feature type="domain" description="Ubiquitin-like" evidence="5">
    <location>
        <begin position="186"/>
        <end position="237"/>
    </location>
</feature>
<dbReference type="InterPro" id="IPR000626">
    <property type="entry name" value="Ubiquitin-like_dom"/>
</dbReference>
<feature type="compositionally biased region" description="Low complexity" evidence="4">
    <location>
        <begin position="290"/>
        <end position="299"/>
    </location>
</feature>
<evidence type="ECO:0008006" key="9">
    <source>
        <dbReference type="Google" id="ProtNLM"/>
    </source>
</evidence>
<keyword evidence="2" id="KW-0833">Ubl conjugation pathway</keyword>
<dbReference type="SUPFAM" id="SSF54495">
    <property type="entry name" value="UBC-like"/>
    <property type="match status" value="1"/>
</dbReference>
<sequence length="469" mass="50163">MAEQVLGEGLVDALELVQRDILESEDPLPEATIKFFVRAGVGVATGWAHKNLNRMFFALGGYVAATCGVMHATKQAAKWAAWKLPYGAGSKAGPAMAFTADVLLPTQFFGPFAATYVVVRIVVKEHRRVLAAAAAVKAAEELGADGKTRLGGTLPSPPPSALSRQLQVTISQRAVADVEVLPGLTTVGQLREQVAELLGTDSTQVRLSYAGKELAASLDGSALELAPGVDVLAVMQRVNITVTLEDEQDDAVSDTQWGYLYFMEEAAAAAAAAAAAPTRTRRKQEEEAPASKLAWAAASADVSPDRRRVAAKQVPGSRPGASAQVQLARQFRDLLRHPISGIDAAPSDDDLFTWNVKLACPEGSLYEGGCFDVKLEFTQGFPGHQPQATFITKIWHPNVHYPGGDVCLVLGGMYEQDVCSVACVLVGLQVLLAHPNPESPVNGECAEQMLQEPQQYHAQAKYWTLRHAT</sequence>
<organism evidence="7 8">
    <name type="scientific">Tetradesmus obliquus</name>
    <name type="common">Green alga</name>
    <name type="synonym">Acutodesmus obliquus</name>
    <dbReference type="NCBI Taxonomy" id="3088"/>
    <lineage>
        <taxon>Eukaryota</taxon>
        <taxon>Viridiplantae</taxon>
        <taxon>Chlorophyta</taxon>
        <taxon>core chlorophytes</taxon>
        <taxon>Chlorophyceae</taxon>
        <taxon>CS clade</taxon>
        <taxon>Sphaeropleales</taxon>
        <taxon>Scenedesmaceae</taxon>
        <taxon>Tetradesmus</taxon>
    </lineage>
</organism>
<dbReference type="SUPFAM" id="SSF54236">
    <property type="entry name" value="Ubiquitin-like"/>
    <property type="match status" value="1"/>
</dbReference>
<protein>
    <recommendedName>
        <fullName evidence="9">UBC core domain-containing protein</fullName>
    </recommendedName>
</protein>
<dbReference type="SMART" id="SM00212">
    <property type="entry name" value="UBCc"/>
    <property type="match status" value="1"/>
</dbReference>
<feature type="region of interest" description="Disordered" evidence="4">
    <location>
        <begin position="278"/>
        <end position="299"/>
    </location>
</feature>
<dbReference type="Proteomes" id="UP001244341">
    <property type="component" value="Chromosome 3b"/>
</dbReference>
<keyword evidence="1" id="KW-0808">Transferase</keyword>
<dbReference type="InterPro" id="IPR023313">
    <property type="entry name" value="UBQ-conjugating_AS"/>
</dbReference>
<dbReference type="InterPro" id="IPR000608">
    <property type="entry name" value="UBC"/>
</dbReference>
<evidence type="ECO:0000256" key="4">
    <source>
        <dbReference type="SAM" id="MobiDB-lite"/>
    </source>
</evidence>
<dbReference type="InterPro" id="IPR050113">
    <property type="entry name" value="Ub_conjugating_enzyme"/>
</dbReference>
<proteinExistence type="predicted"/>
<evidence type="ECO:0000259" key="6">
    <source>
        <dbReference type="PROSITE" id="PS50127"/>
    </source>
</evidence>
<evidence type="ECO:0000256" key="2">
    <source>
        <dbReference type="ARBA" id="ARBA00022786"/>
    </source>
</evidence>
<reference evidence="7 8" key="1">
    <citation type="submission" date="2023-05" db="EMBL/GenBank/DDBJ databases">
        <title>A 100% complete, gapless, phased diploid assembly of the Scenedesmus obliquus UTEX 3031 genome.</title>
        <authorList>
            <person name="Biondi T.C."/>
            <person name="Hanschen E.R."/>
            <person name="Kwon T."/>
            <person name="Eng W."/>
            <person name="Kruse C.P.S."/>
            <person name="Koehler S.I."/>
            <person name="Kunde Y."/>
            <person name="Gleasner C.D."/>
            <person name="You Mak K.T."/>
            <person name="Polle J."/>
            <person name="Hovde B.T."/>
            <person name="Starkenburg S.R."/>
        </authorList>
    </citation>
    <scope>NUCLEOTIDE SEQUENCE [LARGE SCALE GENOMIC DNA]</scope>
    <source>
        <strain evidence="7 8">DOE0152z</strain>
    </source>
</reference>
<dbReference type="Gene3D" id="3.10.110.10">
    <property type="entry name" value="Ubiquitin Conjugating Enzyme"/>
    <property type="match status" value="1"/>
</dbReference>
<feature type="active site" description="Glycyl thioester intermediate" evidence="3">
    <location>
        <position position="407"/>
    </location>
</feature>
<dbReference type="Pfam" id="PF00179">
    <property type="entry name" value="UQ_con"/>
    <property type="match status" value="1"/>
</dbReference>
<dbReference type="PANTHER" id="PTHR24067">
    <property type="entry name" value="UBIQUITIN-CONJUGATING ENZYME E2"/>
    <property type="match status" value="1"/>
</dbReference>
<dbReference type="CDD" id="cd17039">
    <property type="entry name" value="Ubl_ubiquitin_like"/>
    <property type="match status" value="1"/>
</dbReference>
<keyword evidence="8" id="KW-1185">Reference proteome</keyword>
<dbReference type="EMBL" id="CP126210">
    <property type="protein sequence ID" value="WIA12300.1"/>
    <property type="molecule type" value="Genomic_DNA"/>
</dbReference>
<evidence type="ECO:0000313" key="7">
    <source>
        <dbReference type="EMBL" id="WIA12300.1"/>
    </source>
</evidence>
<dbReference type="InterPro" id="IPR029071">
    <property type="entry name" value="Ubiquitin-like_domsf"/>
</dbReference>
<dbReference type="InterPro" id="IPR016135">
    <property type="entry name" value="UBQ-conjugating_enzyme/RWD"/>
</dbReference>
<gene>
    <name evidence="7" type="ORF">OEZ85_012356</name>
</gene>
<dbReference type="PROSITE" id="PS50127">
    <property type="entry name" value="UBC_2"/>
    <property type="match status" value="1"/>
</dbReference>
<accession>A0ABY8TT81</accession>
<feature type="domain" description="UBC core" evidence="6">
    <location>
        <begin position="322"/>
        <end position="469"/>
    </location>
</feature>
<dbReference type="PROSITE" id="PS50053">
    <property type="entry name" value="UBIQUITIN_2"/>
    <property type="match status" value="1"/>
</dbReference>
<dbReference type="PROSITE" id="PS00183">
    <property type="entry name" value="UBC_1"/>
    <property type="match status" value="1"/>
</dbReference>
<evidence type="ECO:0000259" key="5">
    <source>
        <dbReference type="PROSITE" id="PS50053"/>
    </source>
</evidence>
<evidence type="ECO:0000256" key="1">
    <source>
        <dbReference type="ARBA" id="ARBA00022679"/>
    </source>
</evidence>